<evidence type="ECO:0000256" key="2">
    <source>
        <dbReference type="ARBA" id="ARBA00010441"/>
    </source>
</evidence>
<feature type="transmembrane region" description="Helical" evidence="12">
    <location>
        <begin position="181"/>
        <end position="200"/>
    </location>
</feature>
<gene>
    <name evidence="13" type="primary">pssA</name>
    <name evidence="13" type="ORF">GCM10009105_19130</name>
</gene>
<keyword evidence="6 12" id="KW-1133">Transmembrane helix</keyword>
<comment type="caution">
    <text evidence="13">The sequence shown here is derived from an EMBL/GenBank/DDBJ whole genome shotgun (WGS) entry which is preliminary data.</text>
</comment>
<feature type="transmembrane region" description="Helical" evidence="12">
    <location>
        <begin position="212"/>
        <end position="229"/>
    </location>
</feature>
<feature type="transmembrane region" description="Helical" evidence="12">
    <location>
        <begin position="20"/>
        <end position="40"/>
    </location>
</feature>
<sequence>MPLIDMDETSTGARKPPRGIYLLPNLFTTAAMFAGFYAIVASIGGRYTEAAVAVFVAGILDGLDGRVARLTGTQSEFGVQYDSLSDLVSFGLAPALVMYTWSLSALKAYGSGWGKLGWAAAFIYAACAALRLARFNTQVGVADKRYFQGLASPAAAGLCMSFVWAIEAKGLFGFNASDMDFVTPVIAIVAGLLMVSRVRYFSFKAWPKSDRVPFIWIPAAMLILVALAVDPPRVLFGIAVLYVLSGPAMTLWGLRQKRSLRAQRGTGKGDE</sequence>
<keyword evidence="9" id="KW-0594">Phospholipid biosynthesis</keyword>
<evidence type="ECO:0000256" key="4">
    <source>
        <dbReference type="ARBA" id="ARBA00022679"/>
    </source>
</evidence>
<protein>
    <submittedName>
        <fullName evidence="13">CDP-diacylglycerol--serine O-phosphatidyltransferase</fullName>
    </submittedName>
</protein>
<evidence type="ECO:0000313" key="14">
    <source>
        <dbReference type="Proteomes" id="UP001501523"/>
    </source>
</evidence>
<accession>A0ABN1IIE5</accession>
<keyword evidence="3" id="KW-0444">Lipid biosynthesis</keyword>
<dbReference type="InterPro" id="IPR000462">
    <property type="entry name" value="CDP-OH_P_trans"/>
</dbReference>
<keyword evidence="4 11" id="KW-0808">Transferase</keyword>
<evidence type="ECO:0000256" key="11">
    <source>
        <dbReference type="RuleBase" id="RU003750"/>
    </source>
</evidence>
<dbReference type="EMBL" id="BAAAEU010000007">
    <property type="protein sequence ID" value="GAA0714503.1"/>
    <property type="molecule type" value="Genomic_DNA"/>
</dbReference>
<feature type="transmembrane region" description="Helical" evidence="12">
    <location>
        <begin position="116"/>
        <end position="134"/>
    </location>
</feature>
<evidence type="ECO:0000256" key="12">
    <source>
        <dbReference type="SAM" id="Phobius"/>
    </source>
</evidence>
<evidence type="ECO:0000256" key="6">
    <source>
        <dbReference type="ARBA" id="ARBA00022989"/>
    </source>
</evidence>
<dbReference type="InterPro" id="IPR050324">
    <property type="entry name" value="CDP-alcohol_PTase-I"/>
</dbReference>
<keyword evidence="5 12" id="KW-0812">Transmembrane</keyword>
<evidence type="ECO:0000313" key="13">
    <source>
        <dbReference type="EMBL" id="GAA0714503.1"/>
    </source>
</evidence>
<evidence type="ECO:0000256" key="3">
    <source>
        <dbReference type="ARBA" id="ARBA00022516"/>
    </source>
</evidence>
<dbReference type="InterPro" id="IPR048254">
    <property type="entry name" value="CDP_ALCOHOL_P_TRANSF_CS"/>
</dbReference>
<reference evidence="13 14" key="1">
    <citation type="journal article" date="2019" name="Int. J. Syst. Evol. Microbiol.">
        <title>The Global Catalogue of Microorganisms (GCM) 10K type strain sequencing project: providing services to taxonomists for standard genome sequencing and annotation.</title>
        <authorList>
            <consortium name="The Broad Institute Genomics Platform"/>
            <consortium name="The Broad Institute Genome Sequencing Center for Infectious Disease"/>
            <person name="Wu L."/>
            <person name="Ma J."/>
        </authorList>
    </citation>
    <scope>NUCLEOTIDE SEQUENCE [LARGE SCALE GENOMIC DNA]</scope>
    <source>
        <strain evidence="13 14">JCM 15421</strain>
    </source>
</reference>
<comment type="subcellular location">
    <subcellularLocation>
        <location evidence="1">Membrane</location>
        <topology evidence="1">Multi-pass membrane protein</topology>
    </subcellularLocation>
</comment>
<evidence type="ECO:0000256" key="10">
    <source>
        <dbReference type="ARBA" id="ARBA00023264"/>
    </source>
</evidence>
<dbReference type="InterPro" id="IPR043130">
    <property type="entry name" value="CDP-OH_PTrfase_TM_dom"/>
</dbReference>
<evidence type="ECO:0000256" key="8">
    <source>
        <dbReference type="ARBA" id="ARBA00023136"/>
    </source>
</evidence>
<evidence type="ECO:0000256" key="5">
    <source>
        <dbReference type="ARBA" id="ARBA00022692"/>
    </source>
</evidence>
<name>A0ABN1IIE5_9GAMM</name>
<feature type="transmembrane region" description="Helical" evidence="12">
    <location>
        <begin position="235"/>
        <end position="254"/>
    </location>
</feature>
<keyword evidence="7" id="KW-0443">Lipid metabolism</keyword>
<dbReference type="PANTHER" id="PTHR14269:SF61">
    <property type="entry name" value="CDP-DIACYLGLYCEROL--SERINE O-PHOSPHATIDYLTRANSFERASE"/>
    <property type="match status" value="1"/>
</dbReference>
<keyword evidence="8 12" id="KW-0472">Membrane</keyword>
<organism evidence="13 14">
    <name type="scientific">Dokdonella soli</name>
    <dbReference type="NCBI Taxonomy" id="529810"/>
    <lineage>
        <taxon>Bacteria</taxon>
        <taxon>Pseudomonadati</taxon>
        <taxon>Pseudomonadota</taxon>
        <taxon>Gammaproteobacteria</taxon>
        <taxon>Lysobacterales</taxon>
        <taxon>Rhodanobacteraceae</taxon>
        <taxon>Dokdonella</taxon>
    </lineage>
</organism>
<comment type="similarity">
    <text evidence="2 11">Belongs to the CDP-alcohol phosphatidyltransferase class-I family.</text>
</comment>
<evidence type="ECO:0000256" key="1">
    <source>
        <dbReference type="ARBA" id="ARBA00004141"/>
    </source>
</evidence>
<feature type="transmembrane region" description="Helical" evidence="12">
    <location>
        <begin position="146"/>
        <end position="166"/>
    </location>
</feature>
<dbReference type="PANTHER" id="PTHR14269">
    <property type="entry name" value="CDP-DIACYLGLYCEROL--GLYCEROL-3-PHOSPHATE 3-PHOSPHATIDYLTRANSFERASE-RELATED"/>
    <property type="match status" value="1"/>
</dbReference>
<evidence type="ECO:0000256" key="9">
    <source>
        <dbReference type="ARBA" id="ARBA00023209"/>
    </source>
</evidence>
<feature type="transmembrane region" description="Helical" evidence="12">
    <location>
        <begin position="84"/>
        <end position="104"/>
    </location>
</feature>
<keyword evidence="14" id="KW-1185">Reference proteome</keyword>
<dbReference type="Proteomes" id="UP001501523">
    <property type="component" value="Unassembled WGS sequence"/>
</dbReference>
<dbReference type="PROSITE" id="PS00379">
    <property type="entry name" value="CDP_ALCOHOL_P_TRANSF"/>
    <property type="match status" value="1"/>
</dbReference>
<proteinExistence type="inferred from homology"/>
<dbReference type="Gene3D" id="1.20.120.1760">
    <property type="match status" value="1"/>
</dbReference>
<dbReference type="Pfam" id="PF01066">
    <property type="entry name" value="CDP-OH_P_transf"/>
    <property type="match status" value="1"/>
</dbReference>
<keyword evidence="10" id="KW-1208">Phospholipid metabolism</keyword>
<evidence type="ECO:0000256" key="7">
    <source>
        <dbReference type="ARBA" id="ARBA00023098"/>
    </source>
</evidence>